<evidence type="ECO:0000256" key="1">
    <source>
        <dbReference type="ARBA" id="ARBA00022553"/>
    </source>
</evidence>
<dbReference type="PANTHER" id="PTHR44591">
    <property type="entry name" value="STRESS RESPONSE REGULATOR PROTEIN 1"/>
    <property type="match status" value="1"/>
</dbReference>
<dbReference type="GO" id="GO:0000160">
    <property type="term" value="P:phosphorelay signal transduction system"/>
    <property type="evidence" value="ECO:0007669"/>
    <property type="project" value="InterPro"/>
</dbReference>
<keyword evidence="1" id="KW-0597">Phosphoprotein</keyword>
<dbReference type="InterPro" id="IPR011006">
    <property type="entry name" value="CheY-like_superfamily"/>
</dbReference>
<gene>
    <name evidence="3" type="ORF">MNBD_ACTINO01-659</name>
</gene>
<dbReference type="PROSITE" id="PS50110">
    <property type="entry name" value="RESPONSE_REGULATORY"/>
    <property type="match status" value="1"/>
</dbReference>
<dbReference type="SUPFAM" id="SSF52172">
    <property type="entry name" value="CheY-like"/>
    <property type="match status" value="1"/>
</dbReference>
<evidence type="ECO:0000259" key="2">
    <source>
        <dbReference type="PROSITE" id="PS50110"/>
    </source>
</evidence>
<dbReference type="EMBL" id="UOEI01000563">
    <property type="protein sequence ID" value="VAW07973.1"/>
    <property type="molecule type" value="Genomic_DNA"/>
</dbReference>
<dbReference type="SMART" id="SM00448">
    <property type="entry name" value="REC"/>
    <property type="match status" value="1"/>
</dbReference>
<feature type="domain" description="Response regulatory" evidence="2">
    <location>
        <begin position="2"/>
        <end position="119"/>
    </location>
</feature>
<evidence type="ECO:0000313" key="3">
    <source>
        <dbReference type="EMBL" id="VAW07973.1"/>
    </source>
</evidence>
<accession>A0A3B0SVE0</accession>
<proteinExistence type="predicted"/>
<dbReference type="Pfam" id="PF00072">
    <property type="entry name" value="Response_reg"/>
    <property type="match status" value="1"/>
</dbReference>
<reference evidence="3" key="1">
    <citation type="submission" date="2018-06" db="EMBL/GenBank/DDBJ databases">
        <authorList>
            <person name="Zhirakovskaya E."/>
        </authorList>
    </citation>
    <scope>NUCLEOTIDE SEQUENCE</scope>
</reference>
<protein>
    <recommendedName>
        <fullName evidence="2">Response regulatory domain-containing protein</fullName>
    </recommendedName>
</protein>
<dbReference type="Gene3D" id="3.40.50.2300">
    <property type="match status" value="1"/>
</dbReference>
<organism evidence="3">
    <name type="scientific">hydrothermal vent metagenome</name>
    <dbReference type="NCBI Taxonomy" id="652676"/>
    <lineage>
        <taxon>unclassified sequences</taxon>
        <taxon>metagenomes</taxon>
        <taxon>ecological metagenomes</taxon>
    </lineage>
</organism>
<dbReference type="AlphaFoldDB" id="A0A3B0SVE0"/>
<sequence>MRVLFVDDDALIRKLAEFAFGRIGGMTVTTAANGQEALAVVDTEHPDVIVIDFMMPGMNGDEVLEILQSCPDTREIPVVFLSGIDDPDQVRAWIDSGATGCLAKPFDPTTLARELEEMLRVGSVRDTIPS</sequence>
<dbReference type="InterPro" id="IPR050595">
    <property type="entry name" value="Bact_response_regulator"/>
</dbReference>
<dbReference type="PANTHER" id="PTHR44591:SF3">
    <property type="entry name" value="RESPONSE REGULATORY DOMAIN-CONTAINING PROTEIN"/>
    <property type="match status" value="1"/>
</dbReference>
<dbReference type="InterPro" id="IPR001789">
    <property type="entry name" value="Sig_transdc_resp-reg_receiver"/>
</dbReference>
<name>A0A3B0SVE0_9ZZZZ</name>